<evidence type="ECO:0000313" key="5">
    <source>
        <dbReference type="EMBL" id="GHA77286.1"/>
    </source>
</evidence>
<dbReference type="GO" id="GO:0004604">
    <property type="term" value="F:phosphoadenylyl-sulfate reductase (thioredoxin) activity"/>
    <property type="evidence" value="ECO:0007669"/>
    <property type="project" value="UniProtKB-UniRule"/>
</dbReference>
<dbReference type="GO" id="GO:0019379">
    <property type="term" value="P:sulfate assimilation, phosphoadenylyl sulfate reduction by phosphoadenylyl-sulfate reductase (thioredoxin)"/>
    <property type="evidence" value="ECO:0007669"/>
    <property type="project" value="UniProtKB-UniRule"/>
</dbReference>
<accession>A0A918SY07</accession>
<dbReference type="HAMAP" id="MF_00063">
    <property type="entry name" value="CysH"/>
    <property type="match status" value="1"/>
</dbReference>
<dbReference type="NCBIfam" id="TIGR00434">
    <property type="entry name" value="cysH"/>
    <property type="match status" value="1"/>
</dbReference>
<keyword evidence="3" id="KW-0963">Cytoplasm</keyword>
<feature type="domain" description="Phosphoadenosine phosphosulphate reductase" evidence="4">
    <location>
        <begin position="43"/>
        <end position="214"/>
    </location>
</feature>
<evidence type="ECO:0000313" key="6">
    <source>
        <dbReference type="Proteomes" id="UP000646426"/>
    </source>
</evidence>
<evidence type="ECO:0000256" key="3">
    <source>
        <dbReference type="HAMAP-Rule" id="MF_00063"/>
    </source>
</evidence>
<dbReference type="InterPro" id="IPR014729">
    <property type="entry name" value="Rossmann-like_a/b/a_fold"/>
</dbReference>
<comment type="function">
    <text evidence="3">Catalyzes the formation of sulfite from phosphoadenosine 5'-phosphosulfate (PAPS) using thioredoxin as an electron donor.</text>
</comment>
<dbReference type="Proteomes" id="UP000646426">
    <property type="component" value="Unassembled WGS sequence"/>
</dbReference>
<comment type="pathway">
    <text evidence="3">Sulfur metabolism; hydrogen sulfide biosynthesis; sulfite from sulfate: step 3/3.</text>
</comment>
<dbReference type="RefSeq" id="WP_189454484.1">
    <property type="nucleotide sequence ID" value="NZ_BMYD01000001.1"/>
</dbReference>
<dbReference type="EC" id="1.8.4.8" evidence="3"/>
<dbReference type="NCBIfam" id="TIGR02057">
    <property type="entry name" value="PAPS_reductase"/>
    <property type="match status" value="1"/>
</dbReference>
<proteinExistence type="inferred from homology"/>
<dbReference type="InterPro" id="IPR004511">
    <property type="entry name" value="PAPS/APS_Rdtase"/>
</dbReference>
<feature type="active site" description="Nucleophile; cysteine thiosulfonate intermediate" evidence="3">
    <location>
        <position position="234"/>
    </location>
</feature>
<dbReference type="CDD" id="cd23945">
    <property type="entry name" value="PAPS_reductase"/>
    <property type="match status" value="1"/>
</dbReference>
<dbReference type="Pfam" id="PF01507">
    <property type="entry name" value="PAPS_reduct"/>
    <property type="match status" value="1"/>
</dbReference>
<dbReference type="AlphaFoldDB" id="A0A918SY07"/>
<reference evidence="5" key="1">
    <citation type="journal article" date="2014" name="Int. J. Syst. Evol. Microbiol.">
        <title>Complete genome sequence of Corynebacterium casei LMG S-19264T (=DSM 44701T), isolated from a smear-ripened cheese.</title>
        <authorList>
            <consortium name="US DOE Joint Genome Institute (JGI-PGF)"/>
            <person name="Walter F."/>
            <person name="Albersmeier A."/>
            <person name="Kalinowski J."/>
            <person name="Ruckert C."/>
        </authorList>
    </citation>
    <scope>NUCLEOTIDE SEQUENCE</scope>
    <source>
        <strain evidence="5">KCTC 23077</strain>
    </source>
</reference>
<organism evidence="5 6">
    <name type="scientific">Cognatilysobacter bugurensis</name>
    <dbReference type="NCBI Taxonomy" id="543356"/>
    <lineage>
        <taxon>Bacteria</taxon>
        <taxon>Pseudomonadati</taxon>
        <taxon>Pseudomonadota</taxon>
        <taxon>Gammaproteobacteria</taxon>
        <taxon>Lysobacterales</taxon>
        <taxon>Lysobacteraceae</taxon>
        <taxon>Cognatilysobacter</taxon>
    </lineage>
</organism>
<protein>
    <recommendedName>
        <fullName evidence="3">Phosphoadenosine 5'-phosphosulfate reductase</fullName>
        <shortName evidence="3">PAPS reductase</shortName>
        <ecNumber evidence="3">1.8.4.8</ecNumber>
    </recommendedName>
    <alternativeName>
        <fullName evidence="3">3'-phosphoadenylylsulfate reductase</fullName>
    </alternativeName>
    <alternativeName>
        <fullName evidence="3">PAPS reductase, thioredoxin dependent</fullName>
    </alternativeName>
    <alternativeName>
        <fullName evidence="3">PAPS sulfotransferase</fullName>
    </alternativeName>
    <alternativeName>
        <fullName evidence="3">PAdoPS reductase</fullName>
    </alternativeName>
</protein>
<reference evidence="5" key="2">
    <citation type="submission" date="2020-09" db="EMBL/GenBank/DDBJ databases">
        <authorList>
            <person name="Sun Q."/>
            <person name="Kim S."/>
        </authorList>
    </citation>
    <scope>NUCLEOTIDE SEQUENCE</scope>
    <source>
        <strain evidence="5">KCTC 23077</strain>
    </source>
</reference>
<comment type="catalytic activity">
    <reaction evidence="3">
        <text>[thioredoxin]-disulfide + sulfite + adenosine 3',5'-bisphosphate + 2 H(+) = [thioredoxin]-dithiol + 3'-phosphoadenylyl sulfate</text>
        <dbReference type="Rhea" id="RHEA:11724"/>
        <dbReference type="Rhea" id="RHEA-COMP:10698"/>
        <dbReference type="Rhea" id="RHEA-COMP:10700"/>
        <dbReference type="ChEBI" id="CHEBI:15378"/>
        <dbReference type="ChEBI" id="CHEBI:17359"/>
        <dbReference type="ChEBI" id="CHEBI:29950"/>
        <dbReference type="ChEBI" id="CHEBI:50058"/>
        <dbReference type="ChEBI" id="CHEBI:58339"/>
        <dbReference type="ChEBI" id="CHEBI:58343"/>
        <dbReference type="EC" id="1.8.4.8"/>
    </reaction>
</comment>
<comment type="similarity">
    <text evidence="1 3">Belongs to the PAPS reductase family. CysH subfamily.</text>
</comment>
<dbReference type="NCBIfam" id="NF002537">
    <property type="entry name" value="PRK02090.1"/>
    <property type="match status" value="1"/>
</dbReference>
<evidence type="ECO:0000256" key="1">
    <source>
        <dbReference type="ARBA" id="ARBA00009732"/>
    </source>
</evidence>
<keyword evidence="6" id="KW-1185">Reference proteome</keyword>
<dbReference type="PANTHER" id="PTHR46509:SF1">
    <property type="entry name" value="PHOSPHOADENOSINE PHOSPHOSULFATE REDUCTASE"/>
    <property type="match status" value="1"/>
</dbReference>
<evidence type="ECO:0000259" key="4">
    <source>
        <dbReference type="Pfam" id="PF01507"/>
    </source>
</evidence>
<comment type="subcellular location">
    <subcellularLocation>
        <location evidence="3">Cytoplasm</location>
    </subcellularLocation>
</comment>
<comment type="caution">
    <text evidence="5">The sequence shown here is derived from an EMBL/GenBank/DDBJ whole genome shotgun (WGS) entry which is preliminary data.</text>
</comment>
<dbReference type="EMBL" id="BMYD01000001">
    <property type="protein sequence ID" value="GHA77286.1"/>
    <property type="molecule type" value="Genomic_DNA"/>
</dbReference>
<dbReference type="InterPro" id="IPR011800">
    <property type="entry name" value="PAPS_reductase_CysH"/>
</dbReference>
<dbReference type="InterPro" id="IPR002500">
    <property type="entry name" value="PAPS_reduct_dom"/>
</dbReference>
<dbReference type="SUPFAM" id="SSF52402">
    <property type="entry name" value="Adenine nucleotide alpha hydrolases-like"/>
    <property type="match status" value="1"/>
</dbReference>
<keyword evidence="2 3" id="KW-0560">Oxidoreductase</keyword>
<evidence type="ECO:0000256" key="2">
    <source>
        <dbReference type="ARBA" id="ARBA00023002"/>
    </source>
</evidence>
<dbReference type="GO" id="GO:0005737">
    <property type="term" value="C:cytoplasm"/>
    <property type="evidence" value="ECO:0007669"/>
    <property type="project" value="UniProtKB-SubCell"/>
</dbReference>
<dbReference type="PIRSF" id="PIRSF000857">
    <property type="entry name" value="PAPS_reductase"/>
    <property type="match status" value="1"/>
</dbReference>
<sequence>MSPPDPITAAESPRALSELNRWLGRLDASGRTAWALEHLAGNHALSSSFGAQAAVSLHLVTQIKPDIPVILVDTGYLFPETYRFVDDMTERLGLNLQVYRPQLGPAWAEARFGRLWEDGVDGIERYNRIHKVEPMQRALRELDVRTWIAGLRRSQARSRANIDFVELRDGRWKLHPLADWNDRDVFAYLQQHDLPYHPLWHEGYVSIGDVHTTRRLEAGMSEEDTRFFGLKRECGLHELWGDAAGQAA</sequence>
<dbReference type="PANTHER" id="PTHR46509">
    <property type="entry name" value="PHOSPHOADENOSINE PHOSPHOSULFATE REDUCTASE"/>
    <property type="match status" value="1"/>
</dbReference>
<dbReference type="GO" id="GO:0070814">
    <property type="term" value="P:hydrogen sulfide biosynthetic process"/>
    <property type="evidence" value="ECO:0007669"/>
    <property type="project" value="UniProtKB-UniRule"/>
</dbReference>
<name>A0A918SY07_9GAMM</name>
<dbReference type="Gene3D" id="3.40.50.620">
    <property type="entry name" value="HUPs"/>
    <property type="match status" value="1"/>
</dbReference>
<comment type="caution">
    <text evidence="3">Lacks conserved residue(s) required for the propagation of feature annotation.</text>
</comment>
<gene>
    <name evidence="3 5" type="primary">cysH</name>
    <name evidence="5" type="ORF">GCM10007067_13280</name>
</gene>